<dbReference type="Proteomes" id="UP001144323">
    <property type="component" value="Unassembled WGS sequence"/>
</dbReference>
<name>A0A9W6GUU9_9HYPH</name>
<organism evidence="2 3">
    <name type="scientific">Methylocystis echinoides</name>
    <dbReference type="NCBI Taxonomy" id="29468"/>
    <lineage>
        <taxon>Bacteria</taxon>
        <taxon>Pseudomonadati</taxon>
        <taxon>Pseudomonadota</taxon>
        <taxon>Alphaproteobacteria</taxon>
        <taxon>Hyphomicrobiales</taxon>
        <taxon>Methylocystaceae</taxon>
        <taxon>Methylocystis</taxon>
    </lineage>
</organism>
<evidence type="ECO:0000313" key="2">
    <source>
        <dbReference type="EMBL" id="GLI93304.1"/>
    </source>
</evidence>
<accession>A0A9W6GUU9</accession>
<evidence type="ECO:0000313" key="3">
    <source>
        <dbReference type="Proteomes" id="UP001144323"/>
    </source>
</evidence>
<feature type="region of interest" description="Disordered" evidence="1">
    <location>
        <begin position="1"/>
        <end position="38"/>
    </location>
</feature>
<keyword evidence="3" id="KW-1185">Reference proteome</keyword>
<dbReference type="RefSeq" id="WP_281803026.1">
    <property type="nucleotide sequence ID" value="NZ_BSEC01000001.1"/>
</dbReference>
<dbReference type="EMBL" id="BSEC01000001">
    <property type="protein sequence ID" value="GLI93304.1"/>
    <property type="molecule type" value="Genomic_DNA"/>
</dbReference>
<evidence type="ECO:0000256" key="1">
    <source>
        <dbReference type="SAM" id="MobiDB-lite"/>
    </source>
</evidence>
<sequence length="121" mass="11923">MSINNNNVGGLPPTHVQGQAPADQTQAANVPGQGNPAQFAQGVQQNNAVANAFAVALQNVPPPAALPAALPAAAPAAANGGNANNNAGAALPPLLNNPPVVPNGDPAAVNVARRLYYPETS</sequence>
<dbReference type="AlphaFoldDB" id="A0A9W6GUU9"/>
<reference evidence="2" key="1">
    <citation type="journal article" date="2023" name="Int. J. Syst. Evol. Microbiol.">
        <title>Methylocystis iwaonis sp. nov., a type II methane-oxidizing bacterium from surface soil of a rice paddy field in Japan, and emended description of the genus Methylocystis (ex Whittenbury et al. 1970) Bowman et al. 1993.</title>
        <authorList>
            <person name="Kaise H."/>
            <person name="Sawadogo J.B."/>
            <person name="Alam M.S."/>
            <person name="Ueno C."/>
            <person name="Dianou D."/>
            <person name="Shinjo R."/>
            <person name="Asakawa S."/>
        </authorList>
    </citation>
    <scope>NUCLEOTIDE SEQUENCE</scope>
    <source>
        <strain evidence="2">LMG27198</strain>
    </source>
</reference>
<comment type="caution">
    <text evidence="2">The sequence shown here is derived from an EMBL/GenBank/DDBJ whole genome shotgun (WGS) entry which is preliminary data.</text>
</comment>
<protein>
    <submittedName>
        <fullName evidence="2">Uncharacterized protein</fullName>
    </submittedName>
</protein>
<gene>
    <name evidence="2" type="ORF">LMG27198_22960</name>
</gene>
<proteinExistence type="predicted"/>